<evidence type="ECO:0000256" key="2">
    <source>
        <dbReference type="ARBA" id="ARBA00004752"/>
    </source>
</evidence>
<keyword evidence="8" id="KW-0378">Hydrolase</keyword>
<dbReference type="InterPro" id="IPR037167">
    <property type="entry name" value="Peptidase_S11_C_sf"/>
</dbReference>
<dbReference type="GO" id="GO:0071555">
    <property type="term" value="P:cell wall organization"/>
    <property type="evidence" value="ECO:0007669"/>
    <property type="project" value="UniProtKB-KW"/>
</dbReference>
<evidence type="ECO:0000256" key="4">
    <source>
        <dbReference type="ARBA" id="ARBA00012448"/>
    </source>
</evidence>
<dbReference type="GO" id="GO:0006508">
    <property type="term" value="P:proteolysis"/>
    <property type="evidence" value="ECO:0007669"/>
    <property type="project" value="UniProtKB-KW"/>
</dbReference>
<evidence type="ECO:0000259" key="16">
    <source>
        <dbReference type="SMART" id="SM00936"/>
    </source>
</evidence>
<dbReference type="Gene3D" id="3.40.710.10">
    <property type="entry name" value="DD-peptidase/beta-lactamase superfamily"/>
    <property type="match status" value="1"/>
</dbReference>
<gene>
    <name evidence="17" type="ORF">H8689_05355</name>
</gene>
<comment type="function">
    <text evidence="1">Removes C-terminal D-alanyl residues from sugar-peptide cell wall precursors.</text>
</comment>
<dbReference type="InterPro" id="IPR015956">
    <property type="entry name" value="Peniciliin-bd_prot_C_sf"/>
</dbReference>
<dbReference type="InterPro" id="IPR001967">
    <property type="entry name" value="Peptidase_S11_N"/>
</dbReference>
<feature type="active site" description="Proton acceptor" evidence="13">
    <location>
        <position position="59"/>
    </location>
</feature>
<evidence type="ECO:0000256" key="10">
    <source>
        <dbReference type="ARBA" id="ARBA00022984"/>
    </source>
</evidence>
<keyword evidence="5 17" id="KW-0121">Carboxypeptidase</keyword>
<evidence type="ECO:0000256" key="8">
    <source>
        <dbReference type="ARBA" id="ARBA00022801"/>
    </source>
</evidence>
<feature type="active site" evidence="13">
    <location>
        <position position="116"/>
    </location>
</feature>
<keyword evidence="7" id="KW-0732">Signal</keyword>
<dbReference type="InterPro" id="IPR018044">
    <property type="entry name" value="Peptidase_S11"/>
</dbReference>
<dbReference type="PANTHER" id="PTHR21581">
    <property type="entry name" value="D-ALANYL-D-ALANINE CARBOXYPEPTIDASE"/>
    <property type="match status" value="1"/>
</dbReference>
<dbReference type="SMART" id="SM00936">
    <property type="entry name" value="PBP5_C"/>
    <property type="match status" value="1"/>
</dbReference>
<dbReference type="AlphaFoldDB" id="A0A926EZJ3"/>
<evidence type="ECO:0000256" key="6">
    <source>
        <dbReference type="ARBA" id="ARBA00022670"/>
    </source>
</evidence>
<dbReference type="InterPro" id="IPR012907">
    <property type="entry name" value="Peptidase_S11_C"/>
</dbReference>
<name>A0A926EZJ3_9FIRM</name>
<evidence type="ECO:0000256" key="15">
    <source>
        <dbReference type="RuleBase" id="RU004016"/>
    </source>
</evidence>
<dbReference type="Pfam" id="PF07943">
    <property type="entry name" value="PBP5_C"/>
    <property type="match status" value="1"/>
</dbReference>
<keyword evidence="9" id="KW-0133">Cell shape</keyword>
<dbReference type="SUPFAM" id="SSF56601">
    <property type="entry name" value="beta-lactamase/transpeptidase-like"/>
    <property type="match status" value="1"/>
</dbReference>
<dbReference type="Pfam" id="PF00768">
    <property type="entry name" value="Peptidase_S11"/>
    <property type="match status" value="1"/>
</dbReference>
<feature type="active site" description="Acyl-ester intermediate" evidence="13">
    <location>
        <position position="56"/>
    </location>
</feature>
<evidence type="ECO:0000256" key="1">
    <source>
        <dbReference type="ARBA" id="ARBA00003217"/>
    </source>
</evidence>
<keyword evidence="6" id="KW-0645">Protease</keyword>
<evidence type="ECO:0000256" key="3">
    <source>
        <dbReference type="ARBA" id="ARBA00007164"/>
    </source>
</evidence>
<evidence type="ECO:0000256" key="9">
    <source>
        <dbReference type="ARBA" id="ARBA00022960"/>
    </source>
</evidence>
<keyword evidence="11" id="KW-0961">Cell wall biogenesis/degradation</keyword>
<dbReference type="GO" id="GO:0009252">
    <property type="term" value="P:peptidoglycan biosynthetic process"/>
    <property type="evidence" value="ECO:0007669"/>
    <property type="project" value="UniProtKB-KW"/>
</dbReference>
<comment type="pathway">
    <text evidence="2">Cell wall biogenesis; peptidoglycan biosynthesis.</text>
</comment>
<feature type="binding site" evidence="14">
    <location>
        <position position="224"/>
    </location>
    <ligand>
        <name>substrate</name>
    </ligand>
</feature>
<dbReference type="PANTHER" id="PTHR21581:SF6">
    <property type="entry name" value="TRAFFICKING PROTEIN PARTICLE COMPLEX SUBUNIT 12"/>
    <property type="match status" value="1"/>
</dbReference>
<proteinExistence type="inferred from homology"/>
<evidence type="ECO:0000256" key="5">
    <source>
        <dbReference type="ARBA" id="ARBA00022645"/>
    </source>
</evidence>
<accession>A0A926EZJ3</accession>
<evidence type="ECO:0000313" key="18">
    <source>
        <dbReference type="Proteomes" id="UP000601522"/>
    </source>
</evidence>
<evidence type="ECO:0000313" key="17">
    <source>
        <dbReference type="EMBL" id="MBC8590556.1"/>
    </source>
</evidence>
<dbReference type="RefSeq" id="WP_249323394.1">
    <property type="nucleotide sequence ID" value="NZ_JACRTK010000002.1"/>
</dbReference>
<feature type="domain" description="Peptidase S11 D-Ala-D-Ala carboxypeptidase A C-terminal" evidence="16">
    <location>
        <begin position="274"/>
        <end position="364"/>
    </location>
</feature>
<organism evidence="17 18">
    <name type="scientific">Wansuia hejianensis</name>
    <dbReference type="NCBI Taxonomy" id="2763667"/>
    <lineage>
        <taxon>Bacteria</taxon>
        <taxon>Bacillati</taxon>
        <taxon>Bacillota</taxon>
        <taxon>Clostridia</taxon>
        <taxon>Lachnospirales</taxon>
        <taxon>Lachnospiraceae</taxon>
        <taxon>Wansuia</taxon>
    </lineage>
</organism>
<dbReference type="EMBL" id="JACRTK010000002">
    <property type="protein sequence ID" value="MBC8590556.1"/>
    <property type="molecule type" value="Genomic_DNA"/>
</dbReference>
<evidence type="ECO:0000256" key="13">
    <source>
        <dbReference type="PIRSR" id="PIRSR618044-1"/>
    </source>
</evidence>
<comment type="similarity">
    <text evidence="3 15">Belongs to the peptidase S11 family.</text>
</comment>
<reference evidence="17 18" key="1">
    <citation type="submission" date="2020-08" db="EMBL/GenBank/DDBJ databases">
        <title>Genome public.</title>
        <authorList>
            <person name="Liu C."/>
            <person name="Sun Q."/>
        </authorList>
    </citation>
    <scope>NUCLEOTIDE SEQUENCE [LARGE SCALE GENOMIC DNA]</scope>
    <source>
        <strain evidence="17 18">NSJ-26</strain>
    </source>
</reference>
<comment type="caution">
    <text evidence="17">The sequence shown here is derived from an EMBL/GenBank/DDBJ whole genome shotgun (WGS) entry which is preliminary data.</text>
</comment>
<dbReference type="SUPFAM" id="SSF69189">
    <property type="entry name" value="Penicillin-binding protein associated domain"/>
    <property type="match status" value="1"/>
</dbReference>
<dbReference type="PRINTS" id="PR00725">
    <property type="entry name" value="DADACBPTASE1"/>
</dbReference>
<dbReference type="InterPro" id="IPR012338">
    <property type="entry name" value="Beta-lactam/transpept-like"/>
</dbReference>
<dbReference type="Proteomes" id="UP000601522">
    <property type="component" value="Unassembled WGS sequence"/>
</dbReference>
<keyword evidence="18" id="KW-1185">Reference proteome</keyword>
<comment type="catalytic activity">
    <reaction evidence="12">
        <text>Preferential cleavage: (Ac)2-L-Lys-D-Ala-|-D-Ala. Also transpeptidation of peptidyl-alanyl moieties that are N-acyl substituents of D-alanine.</text>
        <dbReference type="EC" id="3.4.16.4"/>
    </reaction>
</comment>
<evidence type="ECO:0000256" key="11">
    <source>
        <dbReference type="ARBA" id="ARBA00023316"/>
    </source>
</evidence>
<dbReference type="EC" id="3.4.16.4" evidence="4"/>
<evidence type="ECO:0000256" key="14">
    <source>
        <dbReference type="PIRSR" id="PIRSR618044-2"/>
    </source>
</evidence>
<keyword evidence="10" id="KW-0573">Peptidoglycan synthesis</keyword>
<sequence length="382" mass="42177">MKRQIVSIILIVILSLSSITVYGDIDIDSKSALLMDYSSGEIIFAMNEHEKLVPASITKIMTLLLAMEALDDNKIALNDNVNISEHAAKMGGTTVYLDAGETQTVENLIKAISIRSANDASVALAEHISGSEEAFVKLMNDKCKNLGMNNTHFTNASGLPKDKQYSTAYDIAIMSKELLKHNKIHEYLQVYMTDIDVGKSKTSTQTMVNTNRLIKDYEGANGIKTGFTNEAKHCISASAKRGNLQLIAVIMGADSSKVRFDEAKRLLDYGFSNYESIIIGKKGDIVSDIVVEKGKINTVELILEEDCYILVPKGKEINIDKVINQPDYIKAPITKGKPIGELVVRSGEKEIDRVNLISKSLVEKGKLIDNFVKVFNNFVFNE</sequence>
<evidence type="ECO:0000256" key="7">
    <source>
        <dbReference type="ARBA" id="ARBA00022729"/>
    </source>
</evidence>
<dbReference type="Gene3D" id="2.60.410.10">
    <property type="entry name" value="D-Ala-D-Ala carboxypeptidase, C-terminal domain"/>
    <property type="match status" value="1"/>
</dbReference>
<protein>
    <recommendedName>
        <fullName evidence="4">serine-type D-Ala-D-Ala carboxypeptidase</fullName>
        <ecNumber evidence="4">3.4.16.4</ecNumber>
    </recommendedName>
</protein>
<evidence type="ECO:0000256" key="12">
    <source>
        <dbReference type="ARBA" id="ARBA00034000"/>
    </source>
</evidence>
<dbReference type="GO" id="GO:0009002">
    <property type="term" value="F:serine-type D-Ala-D-Ala carboxypeptidase activity"/>
    <property type="evidence" value="ECO:0007669"/>
    <property type="project" value="UniProtKB-EC"/>
</dbReference>
<dbReference type="GO" id="GO:0008360">
    <property type="term" value="P:regulation of cell shape"/>
    <property type="evidence" value="ECO:0007669"/>
    <property type="project" value="UniProtKB-KW"/>
</dbReference>